<evidence type="ECO:0000313" key="2">
    <source>
        <dbReference type="EMBL" id="MBB6491225.1"/>
    </source>
</evidence>
<comment type="caution">
    <text evidence="3">The sequence shown here is derived from an EMBL/GenBank/DDBJ whole genome shotgun (WGS) entry which is preliminary data.</text>
</comment>
<evidence type="ECO:0000313" key="4">
    <source>
        <dbReference type="Proteomes" id="UP000471190"/>
    </source>
</evidence>
<sequence>MAGLLKAVGGLVIGIAILFGIATLFSGSAAGVAAGLIGALSYAFNGAVIFALGLMLEHLEAIRRECDNQSDMLTDLLRKMPKADASPRGPGVSSLDQLAKSTFKFRDI</sequence>
<evidence type="ECO:0000313" key="3">
    <source>
        <dbReference type="EMBL" id="NEV13019.1"/>
    </source>
</evidence>
<organism evidence="3 4">
    <name type="scientific">Rhizobium tropici</name>
    <dbReference type="NCBI Taxonomy" id="398"/>
    <lineage>
        <taxon>Bacteria</taxon>
        <taxon>Pseudomonadati</taxon>
        <taxon>Pseudomonadota</taxon>
        <taxon>Alphaproteobacteria</taxon>
        <taxon>Hyphomicrobiales</taxon>
        <taxon>Rhizobiaceae</taxon>
        <taxon>Rhizobium/Agrobacterium group</taxon>
        <taxon>Rhizobium</taxon>
    </lineage>
</organism>
<keyword evidence="1" id="KW-1133">Transmembrane helix</keyword>
<feature type="transmembrane region" description="Helical" evidence="1">
    <location>
        <begin position="7"/>
        <end position="26"/>
    </location>
</feature>
<name>A0A6P1C738_RHITR</name>
<evidence type="ECO:0000256" key="1">
    <source>
        <dbReference type="SAM" id="Phobius"/>
    </source>
</evidence>
<proteinExistence type="predicted"/>
<dbReference type="Proteomes" id="UP000471190">
    <property type="component" value="Unassembled WGS sequence"/>
</dbReference>
<dbReference type="EMBL" id="JACHBF010000004">
    <property type="protein sequence ID" value="MBB6491225.1"/>
    <property type="molecule type" value="Genomic_DNA"/>
</dbReference>
<dbReference type="RefSeq" id="WP_015341286.1">
    <property type="nucleotide sequence ID" value="NZ_JAADZA010000021.1"/>
</dbReference>
<protein>
    <submittedName>
        <fullName evidence="2">Uncharacterized BrkB/YihY/UPF0761 family membrane protein</fullName>
    </submittedName>
</protein>
<reference evidence="3 4" key="1">
    <citation type="submission" date="2020-02" db="EMBL/GenBank/DDBJ databases">
        <title>Draft genome sequence of Rhizobium tropici.</title>
        <authorList>
            <person name="Khayi S."/>
            <person name="Jemo M."/>
        </authorList>
    </citation>
    <scope>NUCLEOTIDE SEQUENCE [LARGE SCALE GENOMIC DNA]</scope>
    <source>
        <strain evidence="3 4">A12</strain>
    </source>
</reference>
<keyword evidence="1" id="KW-0472">Membrane</keyword>
<dbReference type="AlphaFoldDB" id="A0A6P1C738"/>
<dbReference type="EMBL" id="JAADZA010000021">
    <property type="protein sequence ID" value="NEV13019.1"/>
    <property type="molecule type" value="Genomic_DNA"/>
</dbReference>
<keyword evidence="5" id="KW-1185">Reference proteome</keyword>
<evidence type="ECO:0000313" key="5">
    <source>
        <dbReference type="Proteomes" id="UP000526625"/>
    </source>
</evidence>
<accession>A0A6P1C738</accession>
<dbReference type="Proteomes" id="UP000526625">
    <property type="component" value="Unassembled WGS sequence"/>
</dbReference>
<feature type="transmembrane region" description="Helical" evidence="1">
    <location>
        <begin position="32"/>
        <end position="54"/>
    </location>
</feature>
<reference evidence="2 5" key="2">
    <citation type="submission" date="2020-08" db="EMBL/GenBank/DDBJ databases">
        <title>Genomic Encyclopedia of Type Strains, Phase IV (KMG-V): Genome sequencing to study the core and pangenomes of soil and plant-associated prokaryotes.</title>
        <authorList>
            <person name="Whitman W."/>
        </authorList>
    </citation>
    <scope>NUCLEOTIDE SEQUENCE [LARGE SCALE GENOMIC DNA]</scope>
    <source>
        <strain evidence="2 5">SEMIA 4059</strain>
    </source>
</reference>
<gene>
    <name evidence="2" type="ORF">GGD45_001622</name>
    <name evidence="3" type="ORF">GXW80_18680</name>
</gene>
<keyword evidence="1" id="KW-0812">Transmembrane</keyword>